<feature type="binding site" evidence="4">
    <location>
        <position position="233"/>
    </location>
    <ligand>
        <name>NAD(+)</name>
        <dbReference type="ChEBI" id="CHEBI:57540"/>
    </ligand>
</feature>
<evidence type="ECO:0000313" key="7">
    <source>
        <dbReference type="EMBL" id="SDO91223.1"/>
    </source>
</evidence>
<dbReference type="InterPro" id="IPR026590">
    <property type="entry name" value="Ssirtuin_cat_dom"/>
</dbReference>
<proteinExistence type="inferred from homology"/>
<evidence type="ECO:0000256" key="2">
    <source>
        <dbReference type="ARBA" id="ARBA00022679"/>
    </source>
</evidence>
<evidence type="ECO:0000256" key="3">
    <source>
        <dbReference type="ARBA" id="ARBA00023027"/>
    </source>
</evidence>
<feature type="binding site" evidence="4">
    <location>
        <position position="107"/>
    </location>
    <ligand>
        <name>nicotinamide</name>
        <dbReference type="ChEBI" id="CHEBI:17154"/>
    </ligand>
</feature>
<comment type="function">
    <text evidence="4">NAD-dependent protein deacetylase which modulates the activities of several enzymes which are inactive in their acetylated form.</text>
</comment>
<dbReference type="AlphaFoldDB" id="A0A1H0NEZ8"/>
<name>A0A1H0NEZ8_SELRU</name>
<evidence type="ECO:0000256" key="4">
    <source>
        <dbReference type="HAMAP-Rule" id="MF_01968"/>
    </source>
</evidence>
<dbReference type="OrthoDB" id="9800582at2"/>
<dbReference type="EC" id="2.3.1.286" evidence="4"/>
<feature type="binding site" evidence="4">
    <location>
        <position position="27"/>
    </location>
    <ligand>
        <name>NAD(+)</name>
        <dbReference type="ChEBI" id="CHEBI:57540"/>
    </ligand>
</feature>
<comment type="caution">
    <text evidence="4">Lacks conserved residue(s) required for the propagation of feature annotation.</text>
</comment>
<dbReference type="GO" id="GO:0008270">
    <property type="term" value="F:zinc ion binding"/>
    <property type="evidence" value="ECO:0007669"/>
    <property type="project" value="UniProtKB-UniRule"/>
</dbReference>
<dbReference type="NCBIfam" id="NF001753">
    <property type="entry name" value="PRK00481.1-3"/>
    <property type="match status" value="1"/>
</dbReference>
<dbReference type="PANTHER" id="PTHR11085:SF4">
    <property type="entry name" value="NAD-DEPENDENT PROTEIN DEACYLASE"/>
    <property type="match status" value="1"/>
</dbReference>
<accession>A0A1H0NEZ8</accession>
<dbReference type="InterPro" id="IPR029035">
    <property type="entry name" value="DHS-like_NAD/FAD-binding_dom"/>
</dbReference>
<keyword evidence="3 4" id="KW-0520">NAD</keyword>
<dbReference type="EMBL" id="FNJQ01000003">
    <property type="protein sequence ID" value="SDO91223.1"/>
    <property type="molecule type" value="Genomic_DNA"/>
</dbReference>
<keyword evidence="4 5" id="KW-0862">Zinc</keyword>
<feature type="domain" description="Deacetylase sirtuin-type" evidence="6">
    <location>
        <begin position="1"/>
        <end position="247"/>
    </location>
</feature>
<dbReference type="Gene3D" id="3.40.50.1220">
    <property type="entry name" value="TPP-binding domain"/>
    <property type="match status" value="1"/>
</dbReference>
<comment type="subcellular location">
    <subcellularLocation>
        <location evidence="4">Cytoplasm</location>
    </subcellularLocation>
</comment>
<feature type="binding site" evidence="4 5">
    <location>
        <position position="133"/>
    </location>
    <ligand>
        <name>Zn(2+)</name>
        <dbReference type="ChEBI" id="CHEBI:29105"/>
    </ligand>
</feature>
<keyword evidence="1 4" id="KW-0963">Cytoplasm</keyword>
<dbReference type="HAMAP" id="MF_01968">
    <property type="entry name" value="Sirtuin_ClassU"/>
    <property type="match status" value="1"/>
</dbReference>
<organism evidence="7 8">
    <name type="scientific">Selenomonas ruminantium</name>
    <dbReference type="NCBI Taxonomy" id="971"/>
    <lineage>
        <taxon>Bacteria</taxon>
        <taxon>Bacillati</taxon>
        <taxon>Bacillota</taxon>
        <taxon>Negativicutes</taxon>
        <taxon>Selenomonadales</taxon>
        <taxon>Selenomonadaceae</taxon>
        <taxon>Selenomonas</taxon>
    </lineage>
</organism>
<reference evidence="7 8" key="1">
    <citation type="submission" date="2016-10" db="EMBL/GenBank/DDBJ databases">
        <authorList>
            <person name="de Groot N.N."/>
        </authorList>
    </citation>
    <scope>NUCLEOTIDE SEQUENCE [LARGE SCALE GENOMIC DNA]</scope>
    <source>
        <strain evidence="7 8">S137</strain>
    </source>
</reference>
<dbReference type="PROSITE" id="PS50305">
    <property type="entry name" value="SIRTUIN"/>
    <property type="match status" value="1"/>
</dbReference>
<feature type="binding site" evidence="4">
    <location>
        <position position="106"/>
    </location>
    <ligand>
        <name>NAD(+)</name>
        <dbReference type="ChEBI" id="CHEBI:57540"/>
    </ligand>
</feature>
<evidence type="ECO:0000256" key="1">
    <source>
        <dbReference type="ARBA" id="ARBA00022490"/>
    </source>
</evidence>
<feature type="binding site" evidence="4">
    <location>
        <position position="23"/>
    </location>
    <ligand>
        <name>NAD(+)</name>
        <dbReference type="ChEBI" id="CHEBI:57540"/>
    </ligand>
</feature>
<dbReference type="GO" id="GO:0070403">
    <property type="term" value="F:NAD+ binding"/>
    <property type="evidence" value="ECO:0007669"/>
    <property type="project" value="UniProtKB-UniRule"/>
</dbReference>
<feature type="binding site" evidence="4">
    <location>
        <position position="34"/>
    </location>
    <ligand>
        <name>nicotinamide</name>
        <dbReference type="ChEBI" id="CHEBI:17154"/>
    </ligand>
</feature>
<dbReference type="NCBIfam" id="NF001752">
    <property type="entry name" value="PRK00481.1-1"/>
    <property type="match status" value="1"/>
</dbReference>
<dbReference type="Gene3D" id="3.30.1600.10">
    <property type="entry name" value="SIR2/SIRT2 'Small Domain"/>
    <property type="match status" value="1"/>
</dbReference>
<feature type="binding site" evidence="4 5">
    <location>
        <position position="151"/>
    </location>
    <ligand>
        <name>Zn(2+)</name>
        <dbReference type="ChEBI" id="CHEBI:29105"/>
    </ligand>
</feature>
<feature type="binding site" evidence="4">
    <location>
        <position position="104"/>
    </location>
    <ligand>
        <name>NAD(+)</name>
        <dbReference type="ChEBI" id="CHEBI:57540"/>
    </ligand>
</feature>
<comment type="similarity">
    <text evidence="4">Belongs to the sirtuin family. Class U subfamily.</text>
</comment>
<dbReference type="PANTHER" id="PTHR11085">
    <property type="entry name" value="NAD-DEPENDENT PROTEIN DEACYLASE SIRTUIN-5, MITOCHONDRIAL-RELATED"/>
    <property type="match status" value="1"/>
</dbReference>
<feature type="binding site" evidence="4">
    <location>
        <position position="34"/>
    </location>
    <ligand>
        <name>NAD(+)</name>
        <dbReference type="ChEBI" id="CHEBI:57540"/>
    </ligand>
</feature>
<sequence length="248" mass="26970">MSRIDELAGIIADSSAIVFFGGAGMSTESGIPDFRSADGIYNQKLDRKFSPEEMVSHTFLLDHPQEFFAFLFAKMIFLEAKPNAGHLALAELENSGKLLAVVTQNIDGLHQAAGSENVCELHGSLMRWHCMECGRQYTLEYALQNKPVPVCKECGGIVRPDVVLYEEALNELVIEKAVQAIRKADTLIVGGTSLAVYPAAGLLDYFRGDNLVVINKTATKADRSANLVIREPIGKVLSEAVRKSGGAR</sequence>
<dbReference type="Proteomes" id="UP000182412">
    <property type="component" value="Unassembled WGS sequence"/>
</dbReference>
<keyword evidence="4 5" id="KW-0479">Metal-binding</keyword>
<dbReference type="RefSeq" id="WP_074571268.1">
    <property type="nucleotide sequence ID" value="NZ_FNJQ01000003.1"/>
</dbReference>
<dbReference type="GO" id="GO:0005737">
    <property type="term" value="C:cytoplasm"/>
    <property type="evidence" value="ECO:0007669"/>
    <property type="project" value="UniProtKB-SubCell"/>
</dbReference>
<feature type="binding site" evidence="4 5">
    <location>
        <position position="130"/>
    </location>
    <ligand>
        <name>Zn(2+)</name>
        <dbReference type="ChEBI" id="CHEBI:29105"/>
    </ligand>
</feature>
<feature type="binding site" evidence="4">
    <location>
        <position position="122"/>
    </location>
    <ligand>
        <name>NAD(+)</name>
        <dbReference type="ChEBI" id="CHEBI:57540"/>
    </ligand>
</feature>
<feature type="binding site" evidence="4 5">
    <location>
        <position position="154"/>
    </location>
    <ligand>
        <name>Zn(2+)</name>
        <dbReference type="ChEBI" id="CHEBI:29105"/>
    </ligand>
</feature>
<dbReference type="InterPro" id="IPR050134">
    <property type="entry name" value="NAD-dep_sirtuin_deacylases"/>
</dbReference>
<dbReference type="GO" id="GO:0017136">
    <property type="term" value="F:histone deacetylase activity, NAD-dependent"/>
    <property type="evidence" value="ECO:0007669"/>
    <property type="project" value="TreeGrafter"/>
</dbReference>
<feature type="binding site" evidence="4">
    <location>
        <position position="106"/>
    </location>
    <ligand>
        <name>nicotinamide</name>
        <dbReference type="ChEBI" id="CHEBI:17154"/>
    </ligand>
</feature>
<dbReference type="Pfam" id="PF02146">
    <property type="entry name" value="SIR2"/>
    <property type="match status" value="1"/>
</dbReference>
<feature type="binding site" evidence="4">
    <location>
        <position position="107"/>
    </location>
    <ligand>
        <name>NAD(+)</name>
        <dbReference type="ChEBI" id="CHEBI:57540"/>
    </ligand>
</feature>
<feature type="active site" description="Proton acceptor" evidence="4 5">
    <location>
        <position position="122"/>
    </location>
</feature>
<dbReference type="SUPFAM" id="SSF52467">
    <property type="entry name" value="DHS-like NAD/FAD-binding domain"/>
    <property type="match status" value="1"/>
</dbReference>
<evidence type="ECO:0000259" key="6">
    <source>
        <dbReference type="PROSITE" id="PS50305"/>
    </source>
</evidence>
<dbReference type="InterPro" id="IPR028628">
    <property type="entry name" value="Sirtuin_class_U"/>
</dbReference>
<comment type="cofactor">
    <cofactor evidence="4">
        <name>Zn(2+)</name>
        <dbReference type="ChEBI" id="CHEBI:29105"/>
    </cofactor>
    <text evidence="4">Binds 1 zinc ion per subunit.</text>
</comment>
<gene>
    <name evidence="4" type="primary">cobB</name>
    <name evidence="7" type="ORF">SAMN05216366_10358</name>
</gene>
<keyword evidence="2 4" id="KW-0808">Transferase</keyword>
<evidence type="ECO:0000313" key="8">
    <source>
        <dbReference type="Proteomes" id="UP000182412"/>
    </source>
</evidence>
<feature type="binding site" evidence="4">
    <location>
        <position position="35"/>
    </location>
    <ligand>
        <name>NAD(+)</name>
        <dbReference type="ChEBI" id="CHEBI:57540"/>
    </ligand>
</feature>
<feature type="binding site" evidence="4">
    <location>
        <position position="193"/>
    </location>
    <ligand>
        <name>NAD(+)</name>
        <dbReference type="ChEBI" id="CHEBI:57540"/>
    </ligand>
</feature>
<protein>
    <recommendedName>
        <fullName evidence="4">NAD-dependent protein deacetylase</fullName>
        <ecNumber evidence="4">2.3.1.286</ecNumber>
    </recommendedName>
    <alternativeName>
        <fullName evidence="4">Regulatory protein SIR2 homolog</fullName>
    </alternativeName>
</protein>
<evidence type="ECO:0000256" key="5">
    <source>
        <dbReference type="PROSITE-ProRule" id="PRU00236"/>
    </source>
</evidence>
<dbReference type="InterPro" id="IPR003000">
    <property type="entry name" value="Sirtuin"/>
</dbReference>
<dbReference type="InterPro" id="IPR026591">
    <property type="entry name" value="Sirtuin_cat_small_dom_sf"/>
</dbReference>
<comment type="catalytic activity">
    <reaction evidence="4">
        <text>N(6)-acetyl-L-lysyl-[protein] + NAD(+) + H2O = 2''-O-acetyl-ADP-D-ribose + nicotinamide + L-lysyl-[protein]</text>
        <dbReference type="Rhea" id="RHEA:43636"/>
        <dbReference type="Rhea" id="RHEA-COMP:9752"/>
        <dbReference type="Rhea" id="RHEA-COMP:10731"/>
        <dbReference type="ChEBI" id="CHEBI:15377"/>
        <dbReference type="ChEBI" id="CHEBI:17154"/>
        <dbReference type="ChEBI" id="CHEBI:29969"/>
        <dbReference type="ChEBI" id="CHEBI:57540"/>
        <dbReference type="ChEBI" id="CHEBI:61930"/>
        <dbReference type="ChEBI" id="CHEBI:83767"/>
        <dbReference type="EC" id="2.3.1.286"/>
    </reaction>
</comment>
<feature type="binding site" evidence="4">
    <location>
        <position position="192"/>
    </location>
    <ligand>
        <name>NAD(+)</name>
        <dbReference type="ChEBI" id="CHEBI:57540"/>
    </ligand>
</feature>
<feature type="binding site" evidence="4">
    <location>
        <position position="215"/>
    </location>
    <ligand>
        <name>NAD(+)</name>
        <dbReference type="ChEBI" id="CHEBI:57540"/>
    </ligand>
</feature>